<accession>A0A0K2U9W0</accession>
<evidence type="ECO:0000313" key="1">
    <source>
        <dbReference type="EMBL" id="CDW35019.1"/>
    </source>
</evidence>
<name>A0A0K2U9W0_LEPSM</name>
<feature type="non-terminal residue" evidence="1">
    <location>
        <position position="1"/>
    </location>
</feature>
<sequence>ANEAVAPPSQKKIWNFCFLLENLIFELFFTKNSIYFCQNI</sequence>
<protein>
    <submittedName>
        <fullName evidence="1">Uncharacterized protein</fullName>
    </submittedName>
</protein>
<proteinExistence type="predicted"/>
<dbReference type="AlphaFoldDB" id="A0A0K2U9W0"/>
<reference evidence="1" key="1">
    <citation type="submission" date="2014-05" db="EMBL/GenBank/DDBJ databases">
        <authorList>
            <person name="Chronopoulou M."/>
        </authorList>
    </citation>
    <scope>NUCLEOTIDE SEQUENCE</scope>
    <source>
        <tissue evidence="1">Whole organism</tissue>
    </source>
</reference>
<organism evidence="1">
    <name type="scientific">Lepeophtheirus salmonis</name>
    <name type="common">Salmon louse</name>
    <name type="synonym">Caligus salmonis</name>
    <dbReference type="NCBI Taxonomy" id="72036"/>
    <lineage>
        <taxon>Eukaryota</taxon>
        <taxon>Metazoa</taxon>
        <taxon>Ecdysozoa</taxon>
        <taxon>Arthropoda</taxon>
        <taxon>Crustacea</taxon>
        <taxon>Multicrustacea</taxon>
        <taxon>Hexanauplia</taxon>
        <taxon>Copepoda</taxon>
        <taxon>Siphonostomatoida</taxon>
        <taxon>Caligidae</taxon>
        <taxon>Lepeophtheirus</taxon>
    </lineage>
</organism>
<dbReference type="EMBL" id="HACA01017658">
    <property type="protein sequence ID" value="CDW35019.1"/>
    <property type="molecule type" value="Transcribed_RNA"/>
</dbReference>